<sequence length="267" mass="31305">MGTYILQSGVSVRRRCSSLRGDNQSLWYCVRQRAGPLVKECRALRPRLSRYDSREDRRDKNEIVRSKHTAVCRTQVDRLELRLAEFGFRGSHYTMTCDDFHLPDRYDGMRKMFRAARTRMQRWHGGPFDWIGCIEGKHGDHRLHVHLVLRDEDFSPAEVRHLWTAGDVDDEPVLMREGGYRRLAKYFNKERPDGFVIPLGKHPWSCSRGLKAQIPEPERWRDDSGLIEVPDNVIWCRKGAHENDFGAYYYASYILPDGPQFGGRFFI</sequence>
<accession>A0A8S5R1X6</accession>
<protein>
    <submittedName>
        <fullName evidence="2">Replication gene A protein</fullName>
    </submittedName>
</protein>
<organism evidence="2">
    <name type="scientific">Myoviridae sp. ctxi06</name>
    <dbReference type="NCBI Taxonomy" id="2826713"/>
    <lineage>
        <taxon>Viruses</taxon>
        <taxon>Duplodnaviria</taxon>
        <taxon>Heunggongvirae</taxon>
        <taxon>Uroviricota</taxon>
        <taxon>Caudoviricetes</taxon>
    </lineage>
</organism>
<dbReference type="EMBL" id="BK015798">
    <property type="protein sequence ID" value="DAE25503.1"/>
    <property type="molecule type" value="Genomic_DNA"/>
</dbReference>
<evidence type="ECO:0000313" key="2">
    <source>
        <dbReference type="EMBL" id="DAE25503.1"/>
    </source>
</evidence>
<proteinExistence type="predicted"/>
<dbReference type="InterPro" id="IPR056906">
    <property type="entry name" value="ORF2/G2P_dom"/>
</dbReference>
<evidence type="ECO:0000259" key="1">
    <source>
        <dbReference type="Pfam" id="PF23343"/>
    </source>
</evidence>
<dbReference type="Pfam" id="PF23343">
    <property type="entry name" value="REP_ORF2-G2P"/>
    <property type="match status" value="1"/>
</dbReference>
<name>A0A8S5R1X6_9CAUD</name>
<feature type="domain" description="Replication-associated protein ORF2/G2P" evidence="1">
    <location>
        <begin position="93"/>
        <end position="190"/>
    </location>
</feature>
<reference evidence="2" key="1">
    <citation type="journal article" date="2021" name="Proc. Natl. Acad. Sci. U.S.A.">
        <title>A Catalog of Tens of Thousands of Viruses from Human Metagenomes Reveals Hidden Associations with Chronic Diseases.</title>
        <authorList>
            <person name="Tisza M.J."/>
            <person name="Buck C.B."/>
        </authorList>
    </citation>
    <scope>NUCLEOTIDE SEQUENCE</scope>
    <source>
        <strain evidence="2">Ctxi06</strain>
    </source>
</reference>